<sequence>MTTPLSDNDKLQQLLAKQRESFMQEGFPSADIRIDRLKRIADIHLRYKDALIEALSADFGHRSRFQSTVTDVLSATREAKETQKEIKRWMRPQKRKVPAPMNLLGAKAHIHYQPLGVVGNMSPWNFPAYLAFSPAIGAIAAGNRVMLKPSDLTPATSEVIHTMVADAFDPTEMAVVTGGVDTAIAFSQLPFDHLVYTGGPEIAKSVMAAAARNLVPVTLELGGKCPVLIDSDADIAVAAERTMTMKAMNSGQLCLSPDYVLLPEDKLEAFLDHAKRVMTGFFPRFADNDDFTSIINDRHLQRLNSYIEEAEQAGCRIDTLNPANEDFTQAPRKMPFRFVVNPNDSLKIINEELFGPILCVKTYKRFDEAIAYVNQKPRPLALYCFSHNRPHIDKVLTTTCSGGVTLNDVAQHITCPDLPLAGVGNSGMGAYHGHHGFLQFSHQKAVYKQGLLSLGKYLAPPSTEKKQRFVDKML</sequence>
<evidence type="ECO:0000313" key="6">
    <source>
        <dbReference type="EMBL" id="NKI17527.1"/>
    </source>
</evidence>
<dbReference type="InterPro" id="IPR016161">
    <property type="entry name" value="Ald_DH/histidinol_DH"/>
</dbReference>
<evidence type="ECO:0000256" key="3">
    <source>
        <dbReference type="ARBA" id="ARBA00023027"/>
    </source>
</evidence>
<feature type="domain" description="Aldehyde dehydrogenase" evidence="5">
    <location>
        <begin position="7"/>
        <end position="446"/>
    </location>
</feature>
<accession>A0ABX1GGA9</accession>
<keyword evidence="2 4" id="KW-0560">Oxidoreductase</keyword>
<dbReference type="PANTHER" id="PTHR43570:SF20">
    <property type="entry name" value="ALDEHYDE DEHYDROGENASE ALDX-RELATED"/>
    <property type="match status" value="1"/>
</dbReference>
<evidence type="ECO:0000256" key="1">
    <source>
        <dbReference type="ARBA" id="ARBA00009986"/>
    </source>
</evidence>
<proteinExistence type="inferred from homology"/>
<dbReference type="Gene3D" id="3.40.309.10">
    <property type="entry name" value="Aldehyde Dehydrogenase, Chain A, domain 2"/>
    <property type="match status" value="1"/>
</dbReference>
<gene>
    <name evidence="6" type="ORF">HCU74_08860</name>
</gene>
<comment type="caution">
    <text evidence="6">The sequence shown here is derived from an EMBL/GenBank/DDBJ whole genome shotgun (WGS) entry which is preliminary data.</text>
</comment>
<reference evidence="6 7" key="1">
    <citation type="submission" date="2020-04" db="EMBL/GenBank/DDBJ databases">
        <authorList>
            <person name="Yoon J."/>
        </authorList>
    </citation>
    <scope>NUCLEOTIDE SEQUENCE [LARGE SCALE GENOMIC DNA]</scope>
    <source>
        <strain evidence="6 7">KMU-166</strain>
    </source>
</reference>
<dbReference type="InterPro" id="IPR016163">
    <property type="entry name" value="Ald_DH_C"/>
</dbReference>
<dbReference type="EMBL" id="JAAWWK010000003">
    <property type="protein sequence ID" value="NKI17527.1"/>
    <property type="molecule type" value="Genomic_DNA"/>
</dbReference>
<evidence type="ECO:0000256" key="4">
    <source>
        <dbReference type="PIRNR" id="PIRNR036492"/>
    </source>
</evidence>
<dbReference type="RefSeq" id="WP_168450085.1">
    <property type="nucleotide sequence ID" value="NZ_JAAWWK010000003.1"/>
</dbReference>
<evidence type="ECO:0000256" key="2">
    <source>
        <dbReference type="ARBA" id="ARBA00023002"/>
    </source>
</evidence>
<dbReference type="CDD" id="cd07133">
    <property type="entry name" value="ALDH_CALDH_CalB"/>
    <property type="match status" value="1"/>
</dbReference>
<dbReference type="InterPro" id="IPR012394">
    <property type="entry name" value="Aldehyde_DH_NAD(P)"/>
</dbReference>
<keyword evidence="3" id="KW-0520">NAD</keyword>
<protein>
    <recommendedName>
        <fullName evidence="4">Aldehyde dehydrogenase</fullName>
    </recommendedName>
</protein>
<dbReference type="PIRSF" id="PIRSF036492">
    <property type="entry name" value="ALDH"/>
    <property type="match status" value="1"/>
</dbReference>
<dbReference type="Pfam" id="PF00171">
    <property type="entry name" value="Aldedh"/>
    <property type="match status" value="1"/>
</dbReference>
<dbReference type="PANTHER" id="PTHR43570">
    <property type="entry name" value="ALDEHYDE DEHYDROGENASE"/>
    <property type="match status" value="1"/>
</dbReference>
<dbReference type="Proteomes" id="UP000765845">
    <property type="component" value="Unassembled WGS sequence"/>
</dbReference>
<dbReference type="InterPro" id="IPR016162">
    <property type="entry name" value="Ald_DH_N"/>
</dbReference>
<name>A0ABX1GGA9_9GAMM</name>
<dbReference type="SUPFAM" id="SSF53720">
    <property type="entry name" value="ALDH-like"/>
    <property type="match status" value="1"/>
</dbReference>
<comment type="similarity">
    <text evidence="1 4">Belongs to the aldehyde dehydrogenase family.</text>
</comment>
<dbReference type="Gene3D" id="3.40.605.10">
    <property type="entry name" value="Aldehyde Dehydrogenase, Chain A, domain 1"/>
    <property type="match status" value="1"/>
</dbReference>
<evidence type="ECO:0000259" key="5">
    <source>
        <dbReference type="Pfam" id="PF00171"/>
    </source>
</evidence>
<organism evidence="6 7">
    <name type="scientific">Spongiibacter thalassae</name>
    <dbReference type="NCBI Taxonomy" id="2721624"/>
    <lineage>
        <taxon>Bacteria</taxon>
        <taxon>Pseudomonadati</taxon>
        <taxon>Pseudomonadota</taxon>
        <taxon>Gammaproteobacteria</taxon>
        <taxon>Cellvibrionales</taxon>
        <taxon>Spongiibacteraceae</taxon>
        <taxon>Spongiibacter</taxon>
    </lineage>
</organism>
<evidence type="ECO:0000313" key="7">
    <source>
        <dbReference type="Proteomes" id="UP000765845"/>
    </source>
</evidence>
<keyword evidence="7" id="KW-1185">Reference proteome</keyword>
<dbReference type="InterPro" id="IPR015590">
    <property type="entry name" value="Aldehyde_DH_dom"/>
</dbReference>